<organism evidence="2 3">
    <name type="scientific">Quercus suber</name>
    <name type="common">Cork oak</name>
    <dbReference type="NCBI Taxonomy" id="58331"/>
    <lineage>
        <taxon>Eukaryota</taxon>
        <taxon>Viridiplantae</taxon>
        <taxon>Streptophyta</taxon>
        <taxon>Embryophyta</taxon>
        <taxon>Tracheophyta</taxon>
        <taxon>Spermatophyta</taxon>
        <taxon>Magnoliopsida</taxon>
        <taxon>eudicotyledons</taxon>
        <taxon>Gunneridae</taxon>
        <taxon>Pentapetalae</taxon>
        <taxon>rosids</taxon>
        <taxon>fabids</taxon>
        <taxon>Fagales</taxon>
        <taxon>Fagaceae</taxon>
        <taxon>Quercus</taxon>
    </lineage>
</organism>
<dbReference type="Proteomes" id="UP000237347">
    <property type="component" value="Unassembled WGS sequence"/>
</dbReference>
<accession>A0AAW0KYK7</accession>
<reference evidence="2 3" key="1">
    <citation type="journal article" date="2018" name="Sci. Data">
        <title>The draft genome sequence of cork oak.</title>
        <authorList>
            <person name="Ramos A.M."/>
            <person name="Usie A."/>
            <person name="Barbosa P."/>
            <person name="Barros P.M."/>
            <person name="Capote T."/>
            <person name="Chaves I."/>
            <person name="Simoes F."/>
            <person name="Abreu I."/>
            <person name="Carrasquinho I."/>
            <person name="Faro C."/>
            <person name="Guimaraes J.B."/>
            <person name="Mendonca D."/>
            <person name="Nobrega F."/>
            <person name="Rodrigues L."/>
            <person name="Saibo N.J.M."/>
            <person name="Varela M.C."/>
            <person name="Egas C."/>
            <person name="Matos J."/>
            <person name="Miguel C.M."/>
            <person name="Oliveira M.M."/>
            <person name="Ricardo C.P."/>
            <person name="Goncalves S."/>
        </authorList>
    </citation>
    <scope>NUCLEOTIDE SEQUENCE [LARGE SCALE GENOMIC DNA]</scope>
    <source>
        <strain evidence="3">cv. HL8</strain>
    </source>
</reference>
<evidence type="ECO:0000313" key="2">
    <source>
        <dbReference type="EMBL" id="KAK7843081.1"/>
    </source>
</evidence>
<keyword evidence="3" id="KW-1185">Reference proteome</keyword>
<name>A0AAW0KYK7_QUESU</name>
<dbReference type="AlphaFoldDB" id="A0AAW0KYK7"/>
<comment type="caution">
    <text evidence="2">The sequence shown here is derived from an EMBL/GenBank/DDBJ whole genome shotgun (WGS) entry which is preliminary data.</text>
</comment>
<proteinExistence type="predicted"/>
<feature type="compositionally biased region" description="Polar residues" evidence="1">
    <location>
        <begin position="1"/>
        <end position="10"/>
    </location>
</feature>
<evidence type="ECO:0000256" key="1">
    <source>
        <dbReference type="SAM" id="MobiDB-lite"/>
    </source>
</evidence>
<feature type="region of interest" description="Disordered" evidence="1">
    <location>
        <begin position="1"/>
        <end position="21"/>
    </location>
</feature>
<gene>
    <name evidence="2" type="ORF">CFP56_012969</name>
</gene>
<sequence>MLPGFSTSKPQKPIKKSNPKQIKPKFRVAFSSTDPIRFFRVAFSSFAGLRLGSSFARWHWGSSGFGQNRRLGSSFAHRRWGSSGFGQNRRLGSSFACRCWGSSGFGQNRRRGSSFARRGWGSSGFGQNRRLDSSFARRDKTVVWYARVDNLVPRGSKVELNADRGLVPIL</sequence>
<protein>
    <submittedName>
        <fullName evidence="2">Uncharacterized protein</fullName>
    </submittedName>
</protein>
<dbReference type="EMBL" id="PKMF04000210">
    <property type="protein sequence ID" value="KAK7843081.1"/>
    <property type="molecule type" value="Genomic_DNA"/>
</dbReference>
<evidence type="ECO:0000313" key="3">
    <source>
        <dbReference type="Proteomes" id="UP000237347"/>
    </source>
</evidence>
<feature type="compositionally biased region" description="Basic residues" evidence="1">
    <location>
        <begin position="12"/>
        <end position="21"/>
    </location>
</feature>